<feature type="transmembrane region" description="Helical" evidence="2">
    <location>
        <begin position="20"/>
        <end position="37"/>
    </location>
</feature>
<keyword evidence="1" id="KW-0676">Redox-active center</keyword>
<keyword evidence="5" id="KW-1185">Reference proteome</keyword>
<reference evidence="4" key="1">
    <citation type="submission" date="2021-12" db="EMBL/GenBank/DDBJ databases">
        <title>Enterovibrio ZSDZ35 sp. nov. and Enterovibrio ZSDZ42 sp. nov., isolated from coastal seawater in Qingdao.</title>
        <authorList>
            <person name="Zhang P."/>
        </authorList>
    </citation>
    <scope>NUCLEOTIDE SEQUENCE</scope>
    <source>
        <strain evidence="4">ZSDZ35</strain>
    </source>
</reference>
<proteinExistence type="predicted"/>
<dbReference type="PROSITE" id="PS00194">
    <property type="entry name" value="THIOREDOXIN_1"/>
    <property type="match status" value="1"/>
</dbReference>
<sequence length="173" mass="19339">MDNDKKKASWRQPRFWLREILPYVALFLVISFAVDLWRSQDMPSGKVPSQQMTTVNGLDIDLAKMSQEQPVLVYFWATWCGACKFVTPTVNWLSDDHQVVSVAITSGDNARVKRYLAGHDLDFDAVNDERGVLASTWGIQATPTIVIINKGEITSITTGISTPPGLLARLWLS</sequence>
<dbReference type="Pfam" id="PF00085">
    <property type="entry name" value="Thioredoxin"/>
    <property type="match status" value="1"/>
</dbReference>
<evidence type="ECO:0000313" key="5">
    <source>
        <dbReference type="Proteomes" id="UP001149821"/>
    </source>
</evidence>
<dbReference type="InterPro" id="IPR036249">
    <property type="entry name" value="Thioredoxin-like_sf"/>
</dbReference>
<dbReference type="PANTHER" id="PTHR42852:SF17">
    <property type="entry name" value="THIOREDOXIN-LIKE PROTEIN HI_1115"/>
    <property type="match status" value="1"/>
</dbReference>
<dbReference type="InterPro" id="IPR013766">
    <property type="entry name" value="Thioredoxin_domain"/>
</dbReference>
<evidence type="ECO:0000259" key="3">
    <source>
        <dbReference type="PROSITE" id="PS51352"/>
    </source>
</evidence>
<comment type="caution">
    <text evidence="4">The sequence shown here is derived from an EMBL/GenBank/DDBJ whole genome shotgun (WGS) entry which is preliminary data.</text>
</comment>
<name>A0ABT5QSR0_9GAMM</name>
<dbReference type="EMBL" id="JAJUBB010000017">
    <property type="protein sequence ID" value="MDD1783316.1"/>
    <property type="molecule type" value="Genomic_DNA"/>
</dbReference>
<dbReference type="PRINTS" id="PR00421">
    <property type="entry name" value="THIOREDOXIN"/>
</dbReference>
<protein>
    <submittedName>
        <fullName evidence="4">Thioredoxin domain-containing protein</fullName>
    </submittedName>
</protein>
<dbReference type="InterPro" id="IPR050553">
    <property type="entry name" value="Thioredoxin_ResA/DsbE_sf"/>
</dbReference>
<dbReference type="Proteomes" id="UP001149821">
    <property type="component" value="Unassembled WGS sequence"/>
</dbReference>
<accession>A0ABT5QSR0</accession>
<evidence type="ECO:0000256" key="2">
    <source>
        <dbReference type="SAM" id="Phobius"/>
    </source>
</evidence>
<keyword evidence="2" id="KW-0472">Membrane</keyword>
<dbReference type="CDD" id="cd03011">
    <property type="entry name" value="TlpA_like_ScsD_MtbDsbE"/>
    <property type="match status" value="1"/>
</dbReference>
<dbReference type="Gene3D" id="3.40.30.10">
    <property type="entry name" value="Glutaredoxin"/>
    <property type="match status" value="1"/>
</dbReference>
<dbReference type="PANTHER" id="PTHR42852">
    <property type="entry name" value="THIOL:DISULFIDE INTERCHANGE PROTEIN DSBE"/>
    <property type="match status" value="1"/>
</dbReference>
<organism evidence="4 5">
    <name type="scientific">Enterovibrio qingdaonensis</name>
    <dbReference type="NCBI Taxonomy" id="2899818"/>
    <lineage>
        <taxon>Bacteria</taxon>
        <taxon>Pseudomonadati</taxon>
        <taxon>Pseudomonadota</taxon>
        <taxon>Gammaproteobacteria</taxon>
        <taxon>Vibrionales</taxon>
        <taxon>Vibrionaceae</taxon>
        <taxon>Enterovibrio</taxon>
    </lineage>
</organism>
<feature type="domain" description="Thioredoxin" evidence="3">
    <location>
        <begin position="41"/>
        <end position="173"/>
    </location>
</feature>
<dbReference type="InterPro" id="IPR017937">
    <property type="entry name" value="Thioredoxin_CS"/>
</dbReference>
<evidence type="ECO:0000256" key="1">
    <source>
        <dbReference type="ARBA" id="ARBA00023284"/>
    </source>
</evidence>
<dbReference type="PROSITE" id="PS51352">
    <property type="entry name" value="THIOREDOXIN_2"/>
    <property type="match status" value="1"/>
</dbReference>
<dbReference type="RefSeq" id="WP_274144066.1">
    <property type="nucleotide sequence ID" value="NZ_JAJUBB010000017.1"/>
</dbReference>
<gene>
    <name evidence="4" type="ORF">LRP49_19280</name>
</gene>
<dbReference type="SUPFAM" id="SSF52833">
    <property type="entry name" value="Thioredoxin-like"/>
    <property type="match status" value="1"/>
</dbReference>
<evidence type="ECO:0000313" key="4">
    <source>
        <dbReference type="EMBL" id="MDD1783316.1"/>
    </source>
</evidence>
<keyword evidence="2" id="KW-0812">Transmembrane</keyword>
<keyword evidence="2" id="KW-1133">Transmembrane helix</keyword>